<organism evidence="6 7">
    <name type="scientific">Anaerocolumna xylanovorans DSM 12503</name>
    <dbReference type="NCBI Taxonomy" id="1121345"/>
    <lineage>
        <taxon>Bacteria</taxon>
        <taxon>Bacillati</taxon>
        <taxon>Bacillota</taxon>
        <taxon>Clostridia</taxon>
        <taxon>Lachnospirales</taxon>
        <taxon>Lachnospiraceae</taxon>
        <taxon>Anaerocolumna</taxon>
    </lineage>
</organism>
<feature type="domain" description="RNA polymerase sigma factor 70 region 4 type 2" evidence="5">
    <location>
        <begin position="133"/>
        <end position="185"/>
    </location>
</feature>
<dbReference type="InterPro" id="IPR036388">
    <property type="entry name" value="WH-like_DNA-bd_sf"/>
</dbReference>
<dbReference type="STRING" id="1121345.SAMN02745217_04127"/>
<evidence type="ECO:0000313" key="7">
    <source>
        <dbReference type="Proteomes" id="UP000184612"/>
    </source>
</evidence>
<keyword evidence="7" id="KW-1185">Reference proteome</keyword>
<keyword evidence="3" id="KW-0731">Sigma factor</keyword>
<dbReference type="OrthoDB" id="1706725at2"/>
<dbReference type="SUPFAM" id="SSF88659">
    <property type="entry name" value="Sigma3 and sigma4 domains of RNA polymerase sigma factors"/>
    <property type="match status" value="1"/>
</dbReference>
<accession>A0A1M7YLF6</accession>
<dbReference type="Gene3D" id="1.10.1740.10">
    <property type="match status" value="1"/>
</dbReference>
<keyword evidence="2" id="KW-0805">Transcription regulation</keyword>
<dbReference type="AlphaFoldDB" id="A0A1M7YLF6"/>
<dbReference type="PANTHER" id="PTHR43133:SF51">
    <property type="entry name" value="RNA POLYMERASE SIGMA FACTOR"/>
    <property type="match status" value="1"/>
</dbReference>
<dbReference type="SUPFAM" id="SSF88946">
    <property type="entry name" value="Sigma2 domain of RNA polymerase sigma factors"/>
    <property type="match status" value="1"/>
</dbReference>
<dbReference type="EMBL" id="FRFD01000013">
    <property type="protein sequence ID" value="SHO53445.1"/>
    <property type="molecule type" value="Genomic_DNA"/>
</dbReference>
<keyword evidence="4" id="KW-0804">Transcription</keyword>
<dbReference type="InterPro" id="IPR039425">
    <property type="entry name" value="RNA_pol_sigma-70-like"/>
</dbReference>
<dbReference type="InterPro" id="IPR013249">
    <property type="entry name" value="RNA_pol_sigma70_r4_t2"/>
</dbReference>
<evidence type="ECO:0000256" key="1">
    <source>
        <dbReference type="ARBA" id="ARBA00010641"/>
    </source>
</evidence>
<dbReference type="RefSeq" id="WP_073590756.1">
    <property type="nucleotide sequence ID" value="NZ_FRFD01000013.1"/>
</dbReference>
<comment type="similarity">
    <text evidence="1">Belongs to the sigma-70 factor family. ECF subfamily.</text>
</comment>
<dbReference type="Gene3D" id="1.10.10.10">
    <property type="entry name" value="Winged helix-like DNA-binding domain superfamily/Winged helix DNA-binding domain"/>
    <property type="match status" value="1"/>
</dbReference>
<dbReference type="PANTHER" id="PTHR43133">
    <property type="entry name" value="RNA POLYMERASE ECF-TYPE SIGMA FACTO"/>
    <property type="match status" value="1"/>
</dbReference>
<dbReference type="InterPro" id="IPR013325">
    <property type="entry name" value="RNA_pol_sigma_r2"/>
</dbReference>
<dbReference type="InterPro" id="IPR013324">
    <property type="entry name" value="RNA_pol_sigma_r3/r4-like"/>
</dbReference>
<gene>
    <name evidence="6" type="ORF">SAMN02745217_04127</name>
</gene>
<dbReference type="InterPro" id="IPR014284">
    <property type="entry name" value="RNA_pol_sigma-70_dom"/>
</dbReference>
<dbReference type="Proteomes" id="UP000184612">
    <property type="component" value="Unassembled WGS sequence"/>
</dbReference>
<name>A0A1M7YLF6_9FIRM</name>
<proteinExistence type="inferred from homology"/>
<sequence length="194" mass="22512">MQIKYQDDYNLVHRYLTGETKAGEQLYAEVFPMLTKYVYSRTNNSIISEDDKEEIIQDVLQKSIEKLSYYNGNSKFTTYVIGIAKLKTQELYRIKKRSNAIEVVIGEEDEILDDSDNFFNKNPLHIIIEEEQRQALETAITGLSSDHKMVLQLKMNGMKTKQIAEISGKSEEAVESMYCRAIRALKNNFQKVYN</sequence>
<evidence type="ECO:0000259" key="5">
    <source>
        <dbReference type="Pfam" id="PF08281"/>
    </source>
</evidence>
<evidence type="ECO:0000256" key="4">
    <source>
        <dbReference type="ARBA" id="ARBA00023163"/>
    </source>
</evidence>
<evidence type="ECO:0000313" key="6">
    <source>
        <dbReference type="EMBL" id="SHO53445.1"/>
    </source>
</evidence>
<dbReference type="Pfam" id="PF08281">
    <property type="entry name" value="Sigma70_r4_2"/>
    <property type="match status" value="1"/>
</dbReference>
<evidence type="ECO:0000256" key="2">
    <source>
        <dbReference type="ARBA" id="ARBA00023015"/>
    </source>
</evidence>
<protein>
    <submittedName>
        <fullName evidence="6">RNA polymerase sigma-70 factor, ECF subfamily</fullName>
    </submittedName>
</protein>
<dbReference type="GO" id="GO:0016987">
    <property type="term" value="F:sigma factor activity"/>
    <property type="evidence" value="ECO:0007669"/>
    <property type="project" value="UniProtKB-KW"/>
</dbReference>
<dbReference type="GO" id="GO:0006352">
    <property type="term" value="P:DNA-templated transcription initiation"/>
    <property type="evidence" value="ECO:0007669"/>
    <property type="project" value="InterPro"/>
</dbReference>
<dbReference type="GO" id="GO:0003677">
    <property type="term" value="F:DNA binding"/>
    <property type="evidence" value="ECO:0007669"/>
    <property type="project" value="InterPro"/>
</dbReference>
<evidence type="ECO:0000256" key="3">
    <source>
        <dbReference type="ARBA" id="ARBA00023082"/>
    </source>
</evidence>
<dbReference type="NCBIfam" id="TIGR02937">
    <property type="entry name" value="sigma70-ECF"/>
    <property type="match status" value="1"/>
</dbReference>
<reference evidence="6 7" key="1">
    <citation type="submission" date="2016-12" db="EMBL/GenBank/DDBJ databases">
        <authorList>
            <person name="Song W.-J."/>
            <person name="Kurnit D.M."/>
        </authorList>
    </citation>
    <scope>NUCLEOTIDE SEQUENCE [LARGE SCALE GENOMIC DNA]</scope>
    <source>
        <strain evidence="6 7">DSM 12503</strain>
    </source>
</reference>